<dbReference type="AlphaFoldDB" id="L7JSN3"/>
<dbReference type="EMBL" id="JH994040">
    <property type="protein sequence ID" value="ELQ74439.1"/>
    <property type="molecule type" value="Genomic_DNA"/>
</dbReference>
<dbReference type="VEuPathDB" id="MicrosporidiaDB:THOM_2618"/>
<dbReference type="HOGENOM" id="CLU_2428622_0_0_1"/>
<keyword evidence="2" id="KW-1185">Reference proteome</keyword>
<dbReference type="Proteomes" id="UP000011185">
    <property type="component" value="Unassembled WGS sequence"/>
</dbReference>
<reference evidence="1 2" key="1">
    <citation type="journal article" date="2012" name="PLoS Pathog.">
        <title>The genome of the obligate intracellular parasite Trachipleistophora hominis: new insights into microsporidian genome dynamics and reductive evolution.</title>
        <authorList>
            <person name="Heinz E."/>
            <person name="Williams T.A."/>
            <person name="Nakjang S."/>
            <person name="Noel C.J."/>
            <person name="Swan D.C."/>
            <person name="Goldberg A.V."/>
            <person name="Harris S.R."/>
            <person name="Weinmaier T."/>
            <person name="Markert S."/>
            <person name="Becher D."/>
            <person name="Bernhardt J."/>
            <person name="Dagan T."/>
            <person name="Hacker C."/>
            <person name="Lucocq J.M."/>
            <person name="Schweder T."/>
            <person name="Rattei T."/>
            <person name="Hall N."/>
            <person name="Hirt R.P."/>
            <person name="Embley T.M."/>
        </authorList>
    </citation>
    <scope>NUCLEOTIDE SEQUENCE [LARGE SCALE GENOMIC DNA]</scope>
</reference>
<accession>L7JSN3</accession>
<gene>
    <name evidence="1" type="ORF">THOM_2618</name>
</gene>
<dbReference type="InParanoid" id="L7JSN3"/>
<sequence length="91" mass="10501">MKCDRLKSFTLKNNSFIYYKSVYEKLTFLDLENVEINHSVVFNENMKSVRLVNVHVRMFNVLKINKPCETLYIRGCKGNIVIPQVASIGGS</sequence>
<evidence type="ECO:0000313" key="1">
    <source>
        <dbReference type="EMBL" id="ELQ74439.1"/>
    </source>
</evidence>
<organism evidence="1 2">
    <name type="scientific">Trachipleistophora hominis</name>
    <name type="common">Microsporidian parasite</name>
    <dbReference type="NCBI Taxonomy" id="72359"/>
    <lineage>
        <taxon>Eukaryota</taxon>
        <taxon>Fungi</taxon>
        <taxon>Fungi incertae sedis</taxon>
        <taxon>Microsporidia</taxon>
        <taxon>Pleistophoridae</taxon>
        <taxon>Trachipleistophora</taxon>
    </lineage>
</organism>
<protein>
    <submittedName>
        <fullName evidence="1">Putative LRR containing protein</fullName>
    </submittedName>
</protein>
<proteinExistence type="predicted"/>
<evidence type="ECO:0000313" key="2">
    <source>
        <dbReference type="Proteomes" id="UP000011185"/>
    </source>
</evidence>
<name>L7JSN3_TRAHO</name>